<dbReference type="EMBL" id="CAJNOC010000107">
    <property type="protein sequence ID" value="CAF0715581.1"/>
    <property type="molecule type" value="Genomic_DNA"/>
</dbReference>
<evidence type="ECO:0000256" key="2">
    <source>
        <dbReference type="ARBA" id="ARBA00022692"/>
    </source>
</evidence>
<keyword evidence="2 8" id="KW-0812">Transmembrane</keyword>
<dbReference type="SUPFAM" id="SSF81321">
    <property type="entry name" value="Family A G protein-coupled receptor-like"/>
    <property type="match status" value="1"/>
</dbReference>
<dbReference type="Proteomes" id="UP000663879">
    <property type="component" value="Unassembled WGS sequence"/>
</dbReference>
<reference evidence="11" key="1">
    <citation type="submission" date="2021-02" db="EMBL/GenBank/DDBJ databases">
        <authorList>
            <person name="Nowell W R."/>
        </authorList>
    </citation>
    <scope>NUCLEOTIDE SEQUENCE</scope>
    <source>
        <strain evidence="11">Ploen Becks lab</strain>
    </source>
</reference>
<feature type="non-terminal residue" evidence="11">
    <location>
        <position position="426"/>
    </location>
</feature>
<sequence>MINFKNFIYMMLIHKVFGLTIDKYNDNDTPKLYYLNSTIHDETNSTIQDDLKQRLESLRDIVNLYYLPLIVSIGLIGNILTLLIFTFENNLATIYDSSLSFRKNLEILYQKQISKQENQFKNYNKPKKIVHLAASNYFIVFLAISDLIYNFILACVWITRLGLNILNIKYICQISVMISYICSFLSAAFTTLFTFQRFMAVVNPLESTNNFLHSKKVIIKLTLVLILFSFIVYSFSLYVYDTSPKKDHEVSQALEVCGVNEKYSNLVYTIDNTVDSFLTLIIPAIGIICMNLAICKSLSNYQKTNLFKNNGESKTSSLKKASVISLKPNTQSTSKYSLETETLELKLASTTDLTHFKNNNNNNNNNLAGKKKPCVKDANASRHVTKMLLIVSFAFLLLNSPFRLSKLFSYINMLIKKNYVYSNIDF</sequence>
<evidence type="ECO:0000256" key="8">
    <source>
        <dbReference type="SAM" id="Phobius"/>
    </source>
</evidence>
<feature type="transmembrane region" description="Helical" evidence="8">
    <location>
        <begin position="218"/>
        <end position="240"/>
    </location>
</feature>
<keyword evidence="4" id="KW-0297">G-protein coupled receptor</keyword>
<evidence type="ECO:0000256" key="1">
    <source>
        <dbReference type="ARBA" id="ARBA00004141"/>
    </source>
</evidence>
<name>A0A813MHM0_9BILA</name>
<dbReference type="GO" id="GO:0004930">
    <property type="term" value="F:G protein-coupled receptor activity"/>
    <property type="evidence" value="ECO:0007669"/>
    <property type="project" value="UniProtKB-KW"/>
</dbReference>
<keyword evidence="5 8" id="KW-0472">Membrane</keyword>
<evidence type="ECO:0000313" key="12">
    <source>
        <dbReference type="Proteomes" id="UP000663879"/>
    </source>
</evidence>
<feature type="transmembrane region" description="Helical" evidence="8">
    <location>
        <begin position="137"/>
        <end position="158"/>
    </location>
</feature>
<organism evidence="11 12">
    <name type="scientific">Brachionus calyciflorus</name>
    <dbReference type="NCBI Taxonomy" id="104777"/>
    <lineage>
        <taxon>Eukaryota</taxon>
        <taxon>Metazoa</taxon>
        <taxon>Spiralia</taxon>
        <taxon>Gnathifera</taxon>
        <taxon>Rotifera</taxon>
        <taxon>Eurotatoria</taxon>
        <taxon>Monogononta</taxon>
        <taxon>Pseudotrocha</taxon>
        <taxon>Ploima</taxon>
        <taxon>Brachionidae</taxon>
        <taxon>Brachionus</taxon>
    </lineage>
</organism>
<dbReference type="PROSITE" id="PS50262">
    <property type="entry name" value="G_PROTEIN_RECEP_F1_2"/>
    <property type="match status" value="1"/>
</dbReference>
<dbReference type="AlphaFoldDB" id="A0A813MHM0"/>
<keyword evidence="7" id="KW-0807">Transducer</keyword>
<dbReference type="OrthoDB" id="9990906at2759"/>
<accession>A0A813MHM0</accession>
<dbReference type="PRINTS" id="PR00237">
    <property type="entry name" value="GPCRRHODOPSN"/>
</dbReference>
<comment type="subcellular location">
    <subcellularLocation>
        <location evidence="1">Membrane</location>
        <topology evidence="1">Multi-pass membrane protein</topology>
    </subcellularLocation>
</comment>
<feature type="transmembrane region" description="Helical" evidence="8">
    <location>
        <begin position="170"/>
        <end position="198"/>
    </location>
</feature>
<feature type="transmembrane region" description="Helical" evidence="8">
    <location>
        <begin position="387"/>
        <end position="404"/>
    </location>
</feature>
<gene>
    <name evidence="11" type="ORF">OXX778_LOCUS1595</name>
</gene>
<keyword evidence="3 8" id="KW-1133">Transmembrane helix</keyword>
<evidence type="ECO:0000256" key="7">
    <source>
        <dbReference type="ARBA" id="ARBA00023224"/>
    </source>
</evidence>
<feature type="chain" id="PRO_5032268740" description="G-protein coupled receptors family 1 profile domain-containing protein" evidence="9">
    <location>
        <begin position="19"/>
        <end position="426"/>
    </location>
</feature>
<dbReference type="CDD" id="cd00637">
    <property type="entry name" value="7tm_classA_rhodopsin-like"/>
    <property type="match status" value="1"/>
</dbReference>
<keyword evidence="9" id="KW-0732">Signal</keyword>
<dbReference type="PANTHER" id="PTHR24243">
    <property type="entry name" value="G-PROTEIN COUPLED RECEPTOR"/>
    <property type="match status" value="1"/>
</dbReference>
<proteinExistence type="predicted"/>
<dbReference type="GO" id="GO:0005886">
    <property type="term" value="C:plasma membrane"/>
    <property type="evidence" value="ECO:0007669"/>
    <property type="project" value="TreeGrafter"/>
</dbReference>
<evidence type="ECO:0000259" key="10">
    <source>
        <dbReference type="PROSITE" id="PS50262"/>
    </source>
</evidence>
<feature type="domain" description="G-protein coupled receptors family 1 profile" evidence="10">
    <location>
        <begin position="77"/>
        <end position="426"/>
    </location>
</feature>
<dbReference type="Pfam" id="PF00001">
    <property type="entry name" value="7tm_1"/>
    <property type="match status" value="1"/>
</dbReference>
<evidence type="ECO:0000256" key="9">
    <source>
        <dbReference type="SAM" id="SignalP"/>
    </source>
</evidence>
<feature type="signal peptide" evidence="9">
    <location>
        <begin position="1"/>
        <end position="18"/>
    </location>
</feature>
<evidence type="ECO:0000256" key="6">
    <source>
        <dbReference type="ARBA" id="ARBA00023170"/>
    </source>
</evidence>
<protein>
    <recommendedName>
        <fullName evidence="10">G-protein coupled receptors family 1 profile domain-containing protein</fullName>
    </recommendedName>
</protein>
<dbReference type="InterPro" id="IPR017452">
    <property type="entry name" value="GPCR_Rhodpsn_7TM"/>
</dbReference>
<evidence type="ECO:0000256" key="5">
    <source>
        <dbReference type="ARBA" id="ARBA00023136"/>
    </source>
</evidence>
<comment type="caution">
    <text evidence="11">The sequence shown here is derived from an EMBL/GenBank/DDBJ whole genome shotgun (WGS) entry which is preliminary data.</text>
</comment>
<dbReference type="InterPro" id="IPR000276">
    <property type="entry name" value="GPCR_Rhodpsn"/>
</dbReference>
<evidence type="ECO:0000256" key="3">
    <source>
        <dbReference type="ARBA" id="ARBA00022989"/>
    </source>
</evidence>
<keyword evidence="12" id="KW-1185">Reference proteome</keyword>
<evidence type="ECO:0000256" key="4">
    <source>
        <dbReference type="ARBA" id="ARBA00023040"/>
    </source>
</evidence>
<dbReference type="Gene3D" id="1.20.1070.10">
    <property type="entry name" value="Rhodopsin 7-helix transmembrane proteins"/>
    <property type="match status" value="1"/>
</dbReference>
<dbReference type="PANTHER" id="PTHR24243:SF230">
    <property type="entry name" value="G-PROTEIN COUPLED RECEPTORS FAMILY 1 PROFILE DOMAIN-CONTAINING PROTEIN"/>
    <property type="match status" value="1"/>
</dbReference>
<feature type="transmembrane region" description="Helical" evidence="8">
    <location>
        <begin position="64"/>
        <end position="87"/>
    </location>
</feature>
<evidence type="ECO:0000313" key="11">
    <source>
        <dbReference type="EMBL" id="CAF0715581.1"/>
    </source>
</evidence>
<keyword evidence="6" id="KW-0675">Receptor</keyword>